<dbReference type="GO" id="GO:0055085">
    <property type="term" value="P:transmembrane transport"/>
    <property type="evidence" value="ECO:0007669"/>
    <property type="project" value="InterPro"/>
</dbReference>
<reference evidence="9 10" key="1">
    <citation type="submission" date="2020-01" db="EMBL/GenBank/DDBJ databases">
        <title>Paenibacillus soybeanensis sp. nov. isolated from the nodules of soybean (Glycine max(L.) Merr).</title>
        <authorList>
            <person name="Wang H."/>
        </authorList>
    </citation>
    <scope>NUCLEOTIDE SEQUENCE [LARGE SCALE GENOMIC DNA]</scope>
    <source>
        <strain evidence="9 10">DSM 23054</strain>
    </source>
</reference>
<dbReference type="EMBL" id="JAAAMU010000014">
    <property type="protein sequence ID" value="NBC71864.1"/>
    <property type="molecule type" value="Genomic_DNA"/>
</dbReference>
<evidence type="ECO:0000259" key="8">
    <source>
        <dbReference type="PROSITE" id="PS50928"/>
    </source>
</evidence>
<organism evidence="9 10">
    <name type="scientific">Paenibacillus sacheonensis</name>
    <dbReference type="NCBI Taxonomy" id="742054"/>
    <lineage>
        <taxon>Bacteria</taxon>
        <taxon>Bacillati</taxon>
        <taxon>Bacillota</taxon>
        <taxon>Bacilli</taxon>
        <taxon>Bacillales</taxon>
        <taxon>Paenibacillaceae</taxon>
        <taxon>Paenibacillus</taxon>
    </lineage>
</organism>
<evidence type="ECO:0000313" key="10">
    <source>
        <dbReference type="Proteomes" id="UP000558113"/>
    </source>
</evidence>
<dbReference type="AlphaFoldDB" id="A0A7X4YUT9"/>
<comment type="caution">
    <text evidence="9">The sequence shown here is derived from an EMBL/GenBank/DDBJ whole genome shotgun (WGS) entry which is preliminary data.</text>
</comment>
<dbReference type="GO" id="GO:0005886">
    <property type="term" value="C:plasma membrane"/>
    <property type="evidence" value="ECO:0007669"/>
    <property type="project" value="UniProtKB-SubCell"/>
</dbReference>
<evidence type="ECO:0000256" key="7">
    <source>
        <dbReference type="RuleBase" id="RU363032"/>
    </source>
</evidence>
<dbReference type="PROSITE" id="PS50928">
    <property type="entry name" value="ABC_TM1"/>
    <property type="match status" value="1"/>
</dbReference>
<dbReference type="SUPFAM" id="SSF161098">
    <property type="entry name" value="MetI-like"/>
    <property type="match status" value="1"/>
</dbReference>
<evidence type="ECO:0000313" key="9">
    <source>
        <dbReference type="EMBL" id="NBC71864.1"/>
    </source>
</evidence>
<dbReference type="Proteomes" id="UP000558113">
    <property type="component" value="Unassembled WGS sequence"/>
</dbReference>
<dbReference type="InterPro" id="IPR035906">
    <property type="entry name" value="MetI-like_sf"/>
</dbReference>
<protein>
    <submittedName>
        <fullName evidence="9">ABC transporter permease subunit</fullName>
    </submittedName>
</protein>
<accession>A0A7X4YUT9</accession>
<dbReference type="PANTHER" id="PTHR43744">
    <property type="entry name" value="ABC TRANSPORTER PERMEASE PROTEIN MG189-RELATED-RELATED"/>
    <property type="match status" value="1"/>
</dbReference>
<evidence type="ECO:0000256" key="2">
    <source>
        <dbReference type="ARBA" id="ARBA00022448"/>
    </source>
</evidence>
<keyword evidence="5 7" id="KW-1133">Transmembrane helix</keyword>
<keyword evidence="2 7" id="KW-0813">Transport</keyword>
<evidence type="ECO:0000256" key="3">
    <source>
        <dbReference type="ARBA" id="ARBA00022475"/>
    </source>
</evidence>
<dbReference type="CDD" id="cd06261">
    <property type="entry name" value="TM_PBP2"/>
    <property type="match status" value="1"/>
</dbReference>
<proteinExistence type="inferred from homology"/>
<evidence type="ECO:0000256" key="5">
    <source>
        <dbReference type="ARBA" id="ARBA00022989"/>
    </source>
</evidence>
<feature type="transmembrane region" description="Helical" evidence="7">
    <location>
        <begin position="61"/>
        <end position="82"/>
    </location>
</feature>
<name>A0A7X4YUT9_9BACL</name>
<evidence type="ECO:0000256" key="6">
    <source>
        <dbReference type="ARBA" id="ARBA00023136"/>
    </source>
</evidence>
<feature type="transmembrane region" description="Helical" evidence="7">
    <location>
        <begin position="122"/>
        <end position="142"/>
    </location>
</feature>
<dbReference type="Gene3D" id="1.10.3720.10">
    <property type="entry name" value="MetI-like"/>
    <property type="match status" value="1"/>
</dbReference>
<dbReference type="Pfam" id="PF00528">
    <property type="entry name" value="BPD_transp_1"/>
    <property type="match status" value="1"/>
</dbReference>
<evidence type="ECO:0000256" key="1">
    <source>
        <dbReference type="ARBA" id="ARBA00004651"/>
    </source>
</evidence>
<dbReference type="OrthoDB" id="9771544at2"/>
<feature type="domain" description="ABC transmembrane type-1" evidence="8">
    <location>
        <begin position="57"/>
        <end position="179"/>
    </location>
</feature>
<feature type="transmembrane region" description="Helical" evidence="7">
    <location>
        <begin position="94"/>
        <end position="116"/>
    </location>
</feature>
<keyword evidence="6 7" id="KW-0472">Membrane</keyword>
<keyword evidence="10" id="KW-1185">Reference proteome</keyword>
<keyword evidence="4 7" id="KW-0812">Transmembrane</keyword>
<keyword evidence="3" id="KW-1003">Cell membrane</keyword>
<comment type="similarity">
    <text evidence="7">Belongs to the binding-protein-dependent transport system permease family.</text>
</comment>
<comment type="subcellular location">
    <subcellularLocation>
        <location evidence="1 7">Cell membrane</location>
        <topology evidence="1 7">Multi-pass membrane protein</topology>
    </subcellularLocation>
</comment>
<gene>
    <name evidence="9" type="ORF">GT003_22945</name>
</gene>
<sequence length="179" mass="19842">MTMTFACMTIHLPHVVIVCSYYKGLPCWNQNPKLLPSSLQWDNYSKAWDIAPWGRYFLNTVLYTVCTVLGVLATSFMSGYAFAKLDFKGRDSLFMGYVGTMMIPAQVTIIPVFVILSKLHWVDTYAGLIIPGLTGAFGCFFMRQFIATIPSEIIESGLIDGAGQCSMAGRNPLVGKTRL</sequence>
<evidence type="ECO:0000256" key="4">
    <source>
        <dbReference type="ARBA" id="ARBA00022692"/>
    </source>
</evidence>
<dbReference type="PANTHER" id="PTHR43744:SF12">
    <property type="entry name" value="ABC TRANSPORTER PERMEASE PROTEIN MG189-RELATED"/>
    <property type="match status" value="1"/>
</dbReference>
<dbReference type="InterPro" id="IPR000515">
    <property type="entry name" value="MetI-like"/>
</dbReference>